<sequence length="170" mass="17303">MLARSILAILGASALAAADPTPPVVTPFLTAPGGAYPTTLISIPLSTAMSSTAPPSLSNNSTTSTLTGTITRRVKPTRTITLRPAKPTKYEECGGFRPSPKPCPASFECIKNPFEGGCGPACDGPGICVVPIMCSGIAGIPCPTGKICVDDPRDDCNPLKGGRDCAGLCL</sequence>
<feature type="chain" id="PRO_5001633568" evidence="1">
    <location>
        <begin position="19"/>
        <end position="170"/>
    </location>
</feature>
<evidence type="ECO:0000256" key="1">
    <source>
        <dbReference type="SAM" id="SignalP"/>
    </source>
</evidence>
<dbReference type="AlphaFoldDB" id="A0A066X4A3"/>
<dbReference type="OrthoDB" id="3799394at2759"/>
<feature type="signal peptide" evidence="1">
    <location>
        <begin position="1"/>
        <end position="18"/>
    </location>
</feature>
<name>A0A066X4A3_COLSU</name>
<protein>
    <submittedName>
        <fullName evidence="2">Uncharacterized protein</fullName>
    </submittedName>
</protein>
<dbReference type="HOGENOM" id="CLU_1447563_0_0_1"/>
<proteinExistence type="predicted"/>
<reference evidence="3" key="1">
    <citation type="journal article" date="2014" name="Genome Announc.">
        <title>Draft genome sequence of Colletotrichum sublineola, a destructive pathogen of cultivated sorghum.</title>
        <authorList>
            <person name="Baroncelli R."/>
            <person name="Sanz-Martin J.M."/>
            <person name="Rech G.E."/>
            <person name="Sukno S.A."/>
            <person name="Thon M.R."/>
        </authorList>
    </citation>
    <scope>NUCLEOTIDE SEQUENCE [LARGE SCALE GENOMIC DNA]</scope>
    <source>
        <strain evidence="3">TX430BB</strain>
    </source>
</reference>
<comment type="caution">
    <text evidence="2">The sequence shown here is derived from an EMBL/GenBank/DDBJ whole genome shotgun (WGS) entry which is preliminary data.</text>
</comment>
<organism evidence="2 3">
    <name type="scientific">Colletotrichum sublineola</name>
    <name type="common">Sorghum anthracnose fungus</name>
    <dbReference type="NCBI Taxonomy" id="1173701"/>
    <lineage>
        <taxon>Eukaryota</taxon>
        <taxon>Fungi</taxon>
        <taxon>Dikarya</taxon>
        <taxon>Ascomycota</taxon>
        <taxon>Pezizomycotina</taxon>
        <taxon>Sordariomycetes</taxon>
        <taxon>Hypocreomycetidae</taxon>
        <taxon>Glomerellales</taxon>
        <taxon>Glomerellaceae</taxon>
        <taxon>Colletotrichum</taxon>
        <taxon>Colletotrichum graminicola species complex</taxon>
    </lineage>
</organism>
<evidence type="ECO:0000313" key="2">
    <source>
        <dbReference type="EMBL" id="KDN60840.1"/>
    </source>
</evidence>
<keyword evidence="1" id="KW-0732">Signal</keyword>
<dbReference type="OMA" id="DGPGICV"/>
<evidence type="ECO:0000313" key="3">
    <source>
        <dbReference type="Proteomes" id="UP000027238"/>
    </source>
</evidence>
<gene>
    <name evidence="2" type="ORF">CSUB01_04641</name>
</gene>
<dbReference type="eggNOG" id="ENOG502STCJ">
    <property type="taxonomic scope" value="Eukaryota"/>
</dbReference>
<dbReference type="Proteomes" id="UP000027238">
    <property type="component" value="Unassembled WGS sequence"/>
</dbReference>
<accession>A0A066X4A3</accession>
<keyword evidence="3" id="KW-1185">Reference proteome</keyword>
<dbReference type="EMBL" id="JMSE01001467">
    <property type="protein sequence ID" value="KDN60840.1"/>
    <property type="molecule type" value="Genomic_DNA"/>
</dbReference>